<proteinExistence type="predicted"/>
<dbReference type="SUPFAM" id="SSF46785">
    <property type="entry name" value="Winged helix' DNA-binding domain"/>
    <property type="match status" value="1"/>
</dbReference>
<evidence type="ECO:0000313" key="7">
    <source>
        <dbReference type="EMBL" id="MFC4061700.1"/>
    </source>
</evidence>
<dbReference type="SMART" id="SM00418">
    <property type="entry name" value="HTH_ARSR"/>
    <property type="match status" value="1"/>
</dbReference>
<feature type="region of interest" description="Disordered" evidence="4">
    <location>
        <begin position="325"/>
        <end position="367"/>
    </location>
</feature>
<dbReference type="InterPro" id="IPR012318">
    <property type="entry name" value="HTH_CRP"/>
</dbReference>
<evidence type="ECO:0000259" key="6">
    <source>
        <dbReference type="SMART" id="SM00419"/>
    </source>
</evidence>
<dbReference type="Pfam" id="PF19361">
    <property type="entry name" value="DUF5937"/>
    <property type="match status" value="1"/>
</dbReference>
<evidence type="ECO:0000256" key="4">
    <source>
        <dbReference type="SAM" id="MobiDB-lite"/>
    </source>
</evidence>
<dbReference type="Proteomes" id="UP001595850">
    <property type="component" value="Unassembled WGS sequence"/>
</dbReference>
<feature type="compositionally biased region" description="Basic and acidic residues" evidence="4">
    <location>
        <begin position="338"/>
        <end position="352"/>
    </location>
</feature>
<dbReference type="InterPro" id="IPR011991">
    <property type="entry name" value="ArsR-like_HTH"/>
</dbReference>
<dbReference type="Gene3D" id="1.10.10.10">
    <property type="entry name" value="Winged helix-like DNA-binding domain superfamily/Winged helix DNA-binding domain"/>
    <property type="match status" value="1"/>
</dbReference>
<organism evidence="7 8">
    <name type="scientific">Planomonospora corallina</name>
    <dbReference type="NCBI Taxonomy" id="1806052"/>
    <lineage>
        <taxon>Bacteria</taxon>
        <taxon>Bacillati</taxon>
        <taxon>Actinomycetota</taxon>
        <taxon>Actinomycetes</taxon>
        <taxon>Streptosporangiales</taxon>
        <taxon>Streptosporangiaceae</taxon>
        <taxon>Planomonospora</taxon>
    </lineage>
</organism>
<comment type="caution">
    <text evidence="7">The sequence shown here is derived from an EMBL/GenBank/DDBJ whole genome shotgun (WGS) entry which is preliminary data.</text>
</comment>
<dbReference type="PANTHER" id="PTHR43132">
    <property type="entry name" value="ARSENICAL RESISTANCE OPERON REPRESSOR ARSR-RELATED"/>
    <property type="match status" value="1"/>
</dbReference>
<evidence type="ECO:0000256" key="1">
    <source>
        <dbReference type="ARBA" id="ARBA00023015"/>
    </source>
</evidence>
<feature type="domain" description="HTH crp-type" evidence="6">
    <location>
        <begin position="267"/>
        <end position="316"/>
    </location>
</feature>
<dbReference type="SMART" id="SM00419">
    <property type="entry name" value="HTH_CRP"/>
    <property type="match status" value="1"/>
</dbReference>
<dbReference type="InterPro" id="IPR036388">
    <property type="entry name" value="WH-like_DNA-bd_sf"/>
</dbReference>
<accession>A0ABV8ICT2</accession>
<evidence type="ECO:0000259" key="5">
    <source>
        <dbReference type="SMART" id="SM00418"/>
    </source>
</evidence>
<dbReference type="InterPro" id="IPR045981">
    <property type="entry name" value="DUF5937"/>
</dbReference>
<evidence type="ECO:0000256" key="2">
    <source>
        <dbReference type="ARBA" id="ARBA00023125"/>
    </source>
</evidence>
<gene>
    <name evidence="7" type="ORF">ACFOWE_25650</name>
</gene>
<dbReference type="EMBL" id="JBHSBM010000034">
    <property type="protein sequence ID" value="MFC4061700.1"/>
    <property type="molecule type" value="Genomic_DNA"/>
</dbReference>
<evidence type="ECO:0000313" key="8">
    <source>
        <dbReference type="Proteomes" id="UP001595850"/>
    </source>
</evidence>
<name>A0ABV8ICT2_9ACTN</name>
<dbReference type="RefSeq" id="WP_377292129.1">
    <property type="nucleotide sequence ID" value="NZ_JBHSBM010000034.1"/>
</dbReference>
<keyword evidence="3" id="KW-0804">Transcription</keyword>
<keyword evidence="1" id="KW-0805">Transcription regulation</keyword>
<sequence>MALRVDLGVAELAATRLAISPLSETVAGLQQLSGRHRNPLNLRWLRWACDELARHPLELPRTWPLLVNDRPSWPEFLVPAPRGTAASIDDDLAALQATTPAQVRASLRRVFGGRLPGAAAALAAHPAAGLRAVAAELRAAHDLLIAPHWPRIRAVLDADVVHRARQPAAGGAERLFAGLHPDLRWRDGRLLLHGTHWRAEHVVDRGPGGLVLMPVVLGPPHVMIKKSTSTQTTVRYPARGVGALWTAGTRSPAGGAVRLLGRARAELLEALRSPATTTELARALGVTPSAVSQHLGVLRESGLVARERAGRTVVYTTTALGASLIGDLPSLPPAGRSTGRDPRDDPGPDPVKRTGGRGAGTAGTDSA</sequence>
<protein>
    <submittedName>
        <fullName evidence="7">ArsR/SmtB family transcription factor</fullName>
    </submittedName>
</protein>
<keyword evidence="8" id="KW-1185">Reference proteome</keyword>
<dbReference type="Pfam" id="PF12840">
    <property type="entry name" value="HTH_20"/>
    <property type="match status" value="1"/>
</dbReference>
<evidence type="ECO:0000256" key="3">
    <source>
        <dbReference type="ARBA" id="ARBA00023163"/>
    </source>
</evidence>
<dbReference type="CDD" id="cd00090">
    <property type="entry name" value="HTH_ARSR"/>
    <property type="match status" value="1"/>
</dbReference>
<keyword evidence="2" id="KW-0238">DNA-binding</keyword>
<dbReference type="InterPro" id="IPR051011">
    <property type="entry name" value="Metal_resp_trans_reg"/>
</dbReference>
<dbReference type="PANTHER" id="PTHR43132:SF6">
    <property type="entry name" value="HTH-TYPE TRANSCRIPTIONAL REPRESSOR CZRA"/>
    <property type="match status" value="1"/>
</dbReference>
<dbReference type="InterPro" id="IPR001845">
    <property type="entry name" value="HTH_ArsR_DNA-bd_dom"/>
</dbReference>
<dbReference type="InterPro" id="IPR036390">
    <property type="entry name" value="WH_DNA-bd_sf"/>
</dbReference>
<reference evidence="8" key="1">
    <citation type="journal article" date="2019" name="Int. J. Syst. Evol. Microbiol.">
        <title>The Global Catalogue of Microorganisms (GCM) 10K type strain sequencing project: providing services to taxonomists for standard genome sequencing and annotation.</title>
        <authorList>
            <consortium name="The Broad Institute Genomics Platform"/>
            <consortium name="The Broad Institute Genome Sequencing Center for Infectious Disease"/>
            <person name="Wu L."/>
            <person name="Ma J."/>
        </authorList>
    </citation>
    <scope>NUCLEOTIDE SEQUENCE [LARGE SCALE GENOMIC DNA]</scope>
    <source>
        <strain evidence="8">TBRC 4489</strain>
    </source>
</reference>
<feature type="domain" description="HTH arsR-type" evidence="5">
    <location>
        <begin position="258"/>
        <end position="329"/>
    </location>
</feature>